<gene>
    <name evidence="2" type="ORF">PHLGIDRAFT_515447</name>
</gene>
<organism evidence="2 3">
    <name type="scientific">Phlebiopsis gigantea (strain 11061_1 CR5-6)</name>
    <name type="common">White-rot fungus</name>
    <name type="synonym">Peniophora gigantea</name>
    <dbReference type="NCBI Taxonomy" id="745531"/>
    <lineage>
        <taxon>Eukaryota</taxon>
        <taxon>Fungi</taxon>
        <taxon>Dikarya</taxon>
        <taxon>Basidiomycota</taxon>
        <taxon>Agaricomycotina</taxon>
        <taxon>Agaricomycetes</taxon>
        <taxon>Polyporales</taxon>
        <taxon>Phanerochaetaceae</taxon>
        <taxon>Phlebiopsis</taxon>
    </lineage>
</organism>
<dbReference type="EMBL" id="KN840518">
    <property type="protein sequence ID" value="KIP06443.1"/>
    <property type="molecule type" value="Genomic_DNA"/>
</dbReference>
<feature type="region of interest" description="Disordered" evidence="1">
    <location>
        <begin position="239"/>
        <end position="273"/>
    </location>
</feature>
<evidence type="ECO:0000256" key="1">
    <source>
        <dbReference type="SAM" id="MobiDB-lite"/>
    </source>
</evidence>
<feature type="compositionally biased region" description="Basic residues" evidence="1">
    <location>
        <begin position="246"/>
        <end position="255"/>
    </location>
</feature>
<accession>A0A0C3PJQ3</accession>
<name>A0A0C3PJQ3_PHLG1</name>
<dbReference type="AlphaFoldDB" id="A0A0C3PJQ3"/>
<protein>
    <submittedName>
        <fullName evidence="2">Uncharacterized protein</fullName>
    </submittedName>
</protein>
<keyword evidence="3" id="KW-1185">Reference proteome</keyword>
<feature type="region of interest" description="Disordered" evidence="1">
    <location>
        <begin position="113"/>
        <end position="152"/>
    </location>
</feature>
<sequence length="433" mass="48820">MTLISATDYSNTAYNSVQGTTHCIYPLNNVSQACKNPATWQDPSVMYHLEPTHQEDGFHLEDLIPLGDDEFDELFNKEALQQSIAHNCGLPIALPIAHPVPCPGSMVASRSPLHYPPSNATTPSPGPYDQISHSRHNRRFSPYSLPPTASLPQDRSHRFLISPSPPSIPLDFSTYSVKPQSLTKTSAVPSHTSRRMKTKQNYLFQDLSHGFPPSSSPMLTPRNPSHYPTRSDGLVIAPTVPSQKAPRPKTRRTRRTKDTVPQPDAPIKPKKGPNCYLRYKARVEKFLQDRSTYGMSAGTSTLVASRLWHMLSEEAREPWRAEYDRGQPHVKFALPAGACAFDEVPLLDVIEALRHEVRAAVDPQAFEPHLNAVRRQRARYRAEDVGRAWHMELVRERLWIVHKERAGVEGNVSPVFTIDDLLRTEKDLTEWLL</sequence>
<dbReference type="Proteomes" id="UP000053257">
    <property type="component" value="Unassembled WGS sequence"/>
</dbReference>
<evidence type="ECO:0000313" key="2">
    <source>
        <dbReference type="EMBL" id="KIP06443.1"/>
    </source>
</evidence>
<dbReference type="HOGENOM" id="CLU_633274_0_0_1"/>
<proteinExistence type="predicted"/>
<reference evidence="2 3" key="1">
    <citation type="journal article" date="2014" name="PLoS Genet.">
        <title>Analysis of the Phlebiopsis gigantea genome, transcriptome and secretome provides insight into its pioneer colonization strategies of wood.</title>
        <authorList>
            <person name="Hori C."/>
            <person name="Ishida T."/>
            <person name="Igarashi K."/>
            <person name="Samejima M."/>
            <person name="Suzuki H."/>
            <person name="Master E."/>
            <person name="Ferreira P."/>
            <person name="Ruiz-Duenas F.J."/>
            <person name="Held B."/>
            <person name="Canessa P."/>
            <person name="Larrondo L.F."/>
            <person name="Schmoll M."/>
            <person name="Druzhinina I.S."/>
            <person name="Kubicek C.P."/>
            <person name="Gaskell J.A."/>
            <person name="Kersten P."/>
            <person name="St John F."/>
            <person name="Glasner J."/>
            <person name="Sabat G."/>
            <person name="Splinter BonDurant S."/>
            <person name="Syed K."/>
            <person name="Yadav J."/>
            <person name="Mgbeahuruike A.C."/>
            <person name="Kovalchuk A."/>
            <person name="Asiegbu F.O."/>
            <person name="Lackner G."/>
            <person name="Hoffmeister D."/>
            <person name="Rencoret J."/>
            <person name="Gutierrez A."/>
            <person name="Sun H."/>
            <person name="Lindquist E."/>
            <person name="Barry K."/>
            <person name="Riley R."/>
            <person name="Grigoriev I.V."/>
            <person name="Henrissat B."/>
            <person name="Kues U."/>
            <person name="Berka R.M."/>
            <person name="Martinez A.T."/>
            <person name="Covert S.F."/>
            <person name="Blanchette R.A."/>
            <person name="Cullen D."/>
        </authorList>
    </citation>
    <scope>NUCLEOTIDE SEQUENCE [LARGE SCALE GENOMIC DNA]</scope>
    <source>
        <strain evidence="2 3">11061_1 CR5-6</strain>
    </source>
</reference>
<evidence type="ECO:0000313" key="3">
    <source>
        <dbReference type="Proteomes" id="UP000053257"/>
    </source>
</evidence>
<dbReference type="SUPFAM" id="SSF47095">
    <property type="entry name" value="HMG-box"/>
    <property type="match status" value="1"/>
</dbReference>
<dbReference type="InterPro" id="IPR036910">
    <property type="entry name" value="HMG_box_dom_sf"/>
</dbReference>